<dbReference type="EMBL" id="FNAC01000037">
    <property type="protein sequence ID" value="SDD55417.1"/>
    <property type="molecule type" value="Genomic_DNA"/>
</dbReference>
<name>A0A1G6VQZ5_9BACT</name>
<evidence type="ECO:0000256" key="4">
    <source>
        <dbReference type="ARBA" id="ARBA00022989"/>
    </source>
</evidence>
<feature type="transmembrane region" description="Helical" evidence="6">
    <location>
        <begin position="314"/>
        <end position="335"/>
    </location>
</feature>
<feature type="transmembrane region" description="Helical" evidence="6">
    <location>
        <begin position="224"/>
        <end position="247"/>
    </location>
</feature>
<dbReference type="GO" id="GO:0005886">
    <property type="term" value="C:plasma membrane"/>
    <property type="evidence" value="ECO:0007669"/>
    <property type="project" value="UniProtKB-SubCell"/>
</dbReference>
<dbReference type="STRING" id="686796.SAMN04488104_103713"/>
<feature type="transmembrane region" description="Helical" evidence="6">
    <location>
        <begin position="290"/>
        <end position="308"/>
    </location>
</feature>
<keyword evidence="3 6" id="KW-0812">Transmembrane</keyword>
<organism evidence="8 9">
    <name type="scientific">Algoriphagus faecimaris</name>
    <dbReference type="NCBI Taxonomy" id="686796"/>
    <lineage>
        <taxon>Bacteria</taxon>
        <taxon>Pseudomonadati</taxon>
        <taxon>Bacteroidota</taxon>
        <taxon>Cytophagia</taxon>
        <taxon>Cytophagales</taxon>
        <taxon>Cyclobacteriaceae</taxon>
        <taxon>Algoriphagus</taxon>
    </lineage>
</organism>
<feature type="transmembrane region" description="Helical" evidence="6">
    <location>
        <begin position="102"/>
        <end position="120"/>
    </location>
</feature>
<dbReference type="PROSITE" id="PS50850">
    <property type="entry name" value="MFS"/>
    <property type="match status" value="1"/>
</dbReference>
<dbReference type="Pfam" id="PF07690">
    <property type="entry name" value="MFS_1"/>
    <property type="match status" value="1"/>
</dbReference>
<feature type="domain" description="Major facilitator superfamily (MFS) profile" evidence="7">
    <location>
        <begin position="13"/>
        <end position="403"/>
    </location>
</feature>
<protein>
    <submittedName>
        <fullName evidence="8">Predicted arabinose efflux permease, MFS family</fullName>
    </submittedName>
</protein>
<dbReference type="InterPro" id="IPR011701">
    <property type="entry name" value="MFS"/>
</dbReference>
<reference evidence="9" key="1">
    <citation type="submission" date="2016-10" db="EMBL/GenBank/DDBJ databases">
        <authorList>
            <person name="Varghese N."/>
            <person name="Submissions S."/>
        </authorList>
    </citation>
    <scope>NUCLEOTIDE SEQUENCE [LARGE SCALE GENOMIC DNA]</scope>
    <source>
        <strain evidence="9">DSM 23095</strain>
    </source>
</reference>
<dbReference type="Proteomes" id="UP000199060">
    <property type="component" value="Unassembled WGS sequence"/>
</dbReference>
<feature type="transmembrane region" description="Helical" evidence="6">
    <location>
        <begin position="80"/>
        <end position="96"/>
    </location>
</feature>
<keyword evidence="9" id="KW-1185">Reference proteome</keyword>
<feature type="transmembrane region" description="Helical" evidence="6">
    <location>
        <begin position="259"/>
        <end position="278"/>
    </location>
</feature>
<dbReference type="AlphaFoldDB" id="A0A1G6VQZ5"/>
<proteinExistence type="predicted"/>
<accession>A0A1G6VQZ5</accession>
<feature type="transmembrane region" description="Helical" evidence="6">
    <location>
        <begin position="170"/>
        <end position="189"/>
    </location>
</feature>
<evidence type="ECO:0000256" key="6">
    <source>
        <dbReference type="SAM" id="Phobius"/>
    </source>
</evidence>
<dbReference type="PANTHER" id="PTHR43124:SF3">
    <property type="entry name" value="CHLORAMPHENICOL EFFLUX PUMP RV0191"/>
    <property type="match status" value="1"/>
</dbReference>
<keyword evidence="5 6" id="KW-0472">Membrane</keyword>
<evidence type="ECO:0000259" key="7">
    <source>
        <dbReference type="PROSITE" id="PS50850"/>
    </source>
</evidence>
<sequence length="416" mass="46271">MRYLAFFKSHLELIIFGVMMTTLSSFGQTFLLSLYVPFLMDEFSISNSEISSFYGIATIVSATILPKLGKYIDVIPLKKYTAYTTVIFLCSLFYMSVNTVWWGLPIAFFGLRLAGQGLYTHISITSMSRYFTLNRGKAISLASLGHPLGQAVFPALILILITQIGWRESLWVNAGITAVIIFGFLAFVLKDKHLVTEESNEKEETTTPSSNVTLRQRDILKTRAFWILAPNMFFLSFTITGLFFFQFSIVEFKGWDPALIAGGLTVYALASSGSILLAGPLIDQHSAKTFFPYYLYPFLFALLLILFSSRGWVIFPYMILLGISGGFGSATVAALQVEFFGQKQIGAVRSVFTSLMVLSSAAGPAAFGLILDLGLSYVGVFIFSILLAVFVIIQSMRVIPSYRLAKWKYHILKKKG</sequence>
<evidence type="ECO:0000313" key="8">
    <source>
        <dbReference type="EMBL" id="SDD55417.1"/>
    </source>
</evidence>
<keyword evidence="2" id="KW-1003">Cell membrane</keyword>
<dbReference type="SUPFAM" id="SSF103473">
    <property type="entry name" value="MFS general substrate transporter"/>
    <property type="match status" value="1"/>
</dbReference>
<feature type="transmembrane region" description="Helical" evidence="6">
    <location>
        <begin position="141"/>
        <end position="164"/>
    </location>
</feature>
<feature type="transmembrane region" description="Helical" evidence="6">
    <location>
        <begin position="377"/>
        <end position="399"/>
    </location>
</feature>
<evidence type="ECO:0000256" key="1">
    <source>
        <dbReference type="ARBA" id="ARBA00004651"/>
    </source>
</evidence>
<comment type="subcellular location">
    <subcellularLocation>
        <location evidence="1">Cell membrane</location>
        <topology evidence="1">Multi-pass membrane protein</topology>
    </subcellularLocation>
</comment>
<dbReference type="InterPro" id="IPR020846">
    <property type="entry name" value="MFS_dom"/>
</dbReference>
<feature type="transmembrane region" description="Helical" evidence="6">
    <location>
        <begin position="347"/>
        <end position="371"/>
    </location>
</feature>
<dbReference type="RefSeq" id="WP_240507851.1">
    <property type="nucleotide sequence ID" value="NZ_FNAC01000037.1"/>
</dbReference>
<keyword evidence="4 6" id="KW-1133">Transmembrane helix</keyword>
<feature type="transmembrane region" description="Helical" evidence="6">
    <location>
        <begin position="12"/>
        <end position="38"/>
    </location>
</feature>
<dbReference type="GO" id="GO:0022857">
    <property type="term" value="F:transmembrane transporter activity"/>
    <property type="evidence" value="ECO:0007669"/>
    <property type="project" value="InterPro"/>
</dbReference>
<dbReference type="Gene3D" id="1.20.1250.20">
    <property type="entry name" value="MFS general substrate transporter like domains"/>
    <property type="match status" value="1"/>
</dbReference>
<evidence type="ECO:0000256" key="3">
    <source>
        <dbReference type="ARBA" id="ARBA00022692"/>
    </source>
</evidence>
<gene>
    <name evidence="8" type="ORF">SAMN04488104_103713</name>
</gene>
<evidence type="ECO:0000256" key="5">
    <source>
        <dbReference type="ARBA" id="ARBA00023136"/>
    </source>
</evidence>
<evidence type="ECO:0000313" key="9">
    <source>
        <dbReference type="Proteomes" id="UP000199060"/>
    </source>
</evidence>
<dbReference type="InterPro" id="IPR050189">
    <property type="entry name" value="MFS_Efflux_Transporters"/>
</dbReference>
<dbReference type="PANTHER" id="PTHR43124">
    <property type="entry name" value="PURINE EFFLUX PUMP PBUE"/>
    <property type="match status" value="1"/>
</dbReference>
<feature type="transmembrane region" description="Helical" evidence="6">
    <location>
        <begin position="50"/>
        <end position="68"/>
    </location>
</feature>
<dbReference type="InterPro" id="IPR036259">
    <property type="entry name" value="MFS_trans_sf"/>
</dbReference>
<evidence type="ECO:0000256" key="2">
    <source>
        <dbReference type="ARBA" id="ARBA00022475"/>
    </source>
</evidence>